<proteinExistence type="predicted"/>
<dbReference type="PROSITE" id="PS51257">
    <property type="entry name" value="PROKAR_LIPOPROTEIN"/>
    <property type="match status" value="1"/>
</dbReference>
<accession>A0A2U1SQG3</accession>
<dbReference type="EMBL" id="PUIV01000015">
    <property type="protein sequence ID" value="PWB93833.1"/>
    <property type="molecule type" value="Genomic_DNA"/>
</dbReference>
<evidence type="ECO:0000313" key="1">
    <source>
        <dbReference type="EMBL" id="PWB93833.1"/>
    </source>
</evidence>
<dbReference type="Gene3D" id="3.30.160.150">
    <property type="entry name" value="Lipoprotein like domain"/>
    <property type="match status" value="1"/>
</dbReference>
<dbReference type="AlphaFoldDB" id="A0A2U1SQG3"/>
<comment type="caution">
    <text evidence="1">The sequence shown here is derived from an EMBL/GenBank/DDBJ whole genome shotgun (WGS) entry which is preliminary data.</text>
</comment>
<protein>
    <recommendedName>
        <fullName evidence="3">LPS-assembly lipoprotein</fullName>
    </recommendedName>
</protein>
<gene>
    <name evidence="1" type="ORF">C5689_11190</name>
</gene>
<evidence type="ECO:0000313" key="2">
    <source>
        <dbReference type="Proteomes" id="UP000245137"/>
    </source>
</evidence>
<reference evidence="1 2" key="1">
    <citation type="journal article" date="2018" name="Appl. Microbiol. Biotechnol.">
        <title>Co-cultivation of the strictly anaerobic methanogen Methanosarcina barkeri with aerobic methanotrophs in an oxygen-limited membrane bioreactor.</title>
        <authorList>
            <person name="In 't Zandt M.H."/>
            <person name="van den Bosch T.J.M."/>
            <person name="Rijkers R."/>
            <person name="van Kessel M.A.H.J."/>
            <person name="Jetten M.S.M."/>
            <person name="Welte C.U."/>
        </authorList>
    </citation>
    <scope>NUCLEOTIDE SEQUENCE [LARGE SCALE GENOMIC DNA]</scope>
    <source>
        <strain evidence="1 2">DSM 17706</strain>
    </source>
</reference>
<sequence>MRRTLSRVGPAVFGVFAALALSACTVQPLYGPIGTDAPLTAELHAVAVDPIPDRIGHYVRNELIFALNGTGSDEPPRYRLMVALKERVQTPILDTVTGRATSATVIVDAEYKLINIADEQVITKGVAFGVASYDRFSNRLANVRAARDGEIRDAKVIADMIRTRVATALSKRERVASRSTRYSPLPERP</sequence>
<evidence type="ECO:0008006" key="3">
    <source>
        <dbReference type="Google" id="ProtNLM"/>
    </source>
</evidence>
<keyword evidence="2" id="KW-1185">Reference proteome</keyword>
<name>A0A2U1SQG3_METSR</name>
<dbReference type="Proteomes" id="UP000245137">
    <property type="component" value="Unassembled WGS sequence"/>
</dbReference>
<dbReference type="OrthoDB" id="7678210at2"/>
<organism evidence="1 2">
    <name type="scientific">Methylosinus sporium</name>
    <dbReference type="NCBI Taxonomy" id="428"/>
    <lineage>
        <taxon>Bacteria</taxon>
        <taxon>Pseudomonadati</taxon>
        <taxon>Pseudomonadota</taxon>
        <taxon>Alphaproteobacteria</taxon>
        <taxon>Hyphomicrobiales</taxon>
        <taxon>Methylocystaceae</taxon>
        <taxon>Methylosinus</taxon>
    </lineage>
</organism>
<dbReference type="RefSeq" id="WP_108917356.1">
    <property type="nucleotide sequence ID" value="NZ_BGJY01000001.1"/>
</dbReference>